<dbReference type="Proteomes" id="UP000019486">
    <property type="component" value="Unassembled WGS sequence"/>
</dbReference>
<reference evidence="3 4" key="1">
    <citation type="submission" date="2013-08" db="EMBL/GenBank/DDBJ databases">
        <title>The genome sequence of Skermanella stibiiresistens.</title>
        <authorList>
            <person name="Zhu W."/>
            <person name="Wang G."/>
        </authorList>
    </citation>
    <scope>NUCLEOTIDE SEQUENCE [LARGE SCALE GENOMIC DNA]</scope>
    <source>
        <strain evidence="3 4">SB22</strain>
    </source>
</reference>
<name>W9H8M8_9PROT</name>
<protein>
    <submittedName>
        <fullName evidence="3">Uncharacterized protein</fullName>
    </submittedName>
</protein>
<feature type="compositionally biased region" description="Low complexity" evidence="1">
    <location>
        <begin position="89"/>
        <end position="103"/>
    </location>
</feature>
<keyword evidence="4" id="KW-1185">Reference proteome</keyword>
<evidence type="ECO:0000313" key="3">
    <source>
        <dbReference type="EMBL" id="EWY40133.1"/>
    </source>
</evidence>
<gene>
    <name evidence="3" type="ORF">N825_03385</name>
</gene>
<keyword evidence="2" id="KW-1133">Transmembrane helix</keyword>
<evidence type="ECO:0000313" key="4">
    <source>
        <dbReference type="Proteomes" id="UP000019486"/>
    </source>
</evidence>
<accession>W9H8M8</accession>
<dbReference type="EMBL" id="AVFL01000009">
    <property type="protein sequence ID" value="EWY40133.1"/>
    <property type="molecule type" value="Genomic_DNA"/>
</dbReference>
<feature type="region of interest" description="Disordered" evidence="1">
    <location>
        <begin position="67"/>
        <end position="103"/>
    </location>
</feature>
<organism evidence="3 4">
    <name type="scientific">Skermanella stibiiresistens SB22</name>
    <dbReference type="NCBI Taxonomy" id="1385369"/>
    <lineage>
        <taxon>Bacteria</taxon>
        <taxon>Pseudomonadati</taxon>
        <taxon>Pseudomonadota</taxon>
        <taxon>Alphaproteobacteria</taxon>
        <taxon>Rhodospirillales</taxon>
        <taxon>Azospirillaceae</taxon>
        <taxon>Skermanella</taxon>
    </lineage>
</organism>
<keyword evidence="2" id="KW-0812">Transmembrane</keyword>
<evidence type="ECO:0000256" key="2">
    <source>
        <dbReference type="SAM" id="Phobius"/>
    </source>
</evidence>
<dbReference type="AlphaFoldDB" id="W9H8M8"/>
<proteinExistence type="predicted"/>
<comment type="caution">
    <text evidence="3">The sequence shown here is derived from an EMBL/GenBank/DDBJ whole genome shotgun (WGS) entry which is preliminary data.</text>
</comment>
<keyword evidence="2" id="KW-0472">Membrane</keyword>
<evidence type="ECO:0000256" key="1">
    <source>
        <dbReference type="SAM" id="MobiDB-lite"/>
    </source>
</evidence>
<dbReference type="RefSeq" id="WP_037452822.1">
    <property type="nucleotide sequence ID" value="NZ_AVFL01000009.1"/>
</dbReference>
<feature type="transmembrane region" description="Helical" evidence="2">
    <location>
        <begin position="31"/>
        <end position="55"/>
    </location>
</feature>
<sequence>MEEELSAMYAYEQFFGPEPRRPVVPNWFKGLVVPLLLLLALPISLLVLSLVLAIAAARGVLRKVMPAPVQQRRQRQSAGPQPKGQPEILTDVDYVVLDDTTRR</sequence>